<feature type="chain" id="PRO_5028833973" description="LysM domain-containing protein" evidence="1">
    <location>
        <begin position="29"/>
        <end position="332"/>
    </location>
</feature>
<name>A0A7C8VMX6_ORBOL</name>
<evidence type="ECO:0000313" key="3">
    <source>
        <dbReference type="Proteomes" id="UP000474640"/>
    </source>
</evidence>
<reference evidence="2 3" key="1">
    <citation type="submission" date="2020-01" db="EMBL/GenBank/DDBJ databases">
        <authorList>
            <person name="Palmer J.M."/>
        </authorList>
    </citation>
    <scope>NUCLEOTIDE SEQUENCE [LARGE SCALE GENOMIC DNA]</scope>
    <source>
        <strain evidence="2 3">TWF970</strain>
    </source>
</reference>
<dbReference type="Proteomes" id="UP000474640">
    <property type="component" value="Unassembled WGS sequence"/>
</dbReference>
<dbReference type="OrthoDB" id="10318125at2759"/>
<comment type="caution">
    <text evidence="2">The sequence shown here is derived from an EMBL/GenBank/DDBJ whole genome shotgun (WGS) entry which is preliminary data.</text>
</comment>
<feature type="signal peptide" evidence="1">
    <location>
        <begin position="1"/>
        <end position="28"/>
    </location>
</feature>
<gene>
    <name evidence="2" type="ORF">TWF970_005608</name>
</gene>
<keyword evidence="1" id="KW-0732">Signal</keyword>
<proteinExistence type="predicted"/>
<sequence length="332" mass="37674">MHTYMRSKQLPLVTTVLLFWTMFSICFGSKTVPRAHSSTLVRRAELTRLPQNRWTIGSPRQACRVGLYMYKDYIVSDDCAAWEGIPLSTDERYGNMPLLDGICYRVTELNPELKPAPSWRATSSGTVVVQGYCNCIIYEDDMCGQGLKPQDIRSYTMQNMIRSKDDIARGSIQCFKDIGWESFESCSVKLSDGTTHPPLFNADEKGNEKWEWKGKYLISINFPKGSIDKITGESNCATIGGVSLRSWEIQGCTCHLYTDEACQKRYITYGGKGVRRVEHFDSGDLQQVRSIRCDLPWSYDPMDSAAFRGSAPRCVNLHPNGQTPNYQIKPFR</sequence>
<evidence type="ECO:0000313" key="2">
    <source>
        <dbReference type="EMBL" id="KAF3288544.1"/>
    </source>
</evidence>
<evidence type="ECO:0000256" key="1">
    <source>
        <dbReference type="SAM" id="SignalP"/>
    </source>
</evidence>
<accession>A0A7C8VMX6</accession>
<protein>
    <recommendedName>
        <fullName evidence="4">LysM domain-containing protein</fullName>
    </recommendedName>
</protein>
<dbReference type="EMBL" id="JAABOJ010000003">
    <property type="protein sequence ID" value="KAF3288544.1"/>
    <property type="molecule type" value="Genomic_DNA"/>
</dbReference>
<evidence type="ECO:0008006" key="4">
    <source>
        <dbReference type="Google" id="ProtNLM"/>
    </source>
</evidence>
<dbReference type="AlphaFoldDB" id="A0A7C8VMX6"/>
<organism evidence="2 3">
    <name type="scientific">Orbilia oligospora</name>
    <name type="common">Nematode-trapping fungus</name>
    <name type="synonym">Arthrobotrys oligospora</name>
    <dbReference type="NCBI Taxonomy" id="2813651"/>
    <lineage>
        <taxon>Eukaryota</taxon>
        <taxon>Fungi</taxon>
        <taxon>Dikarya</taxon>
        <taxon>Ascomycota</taxon>
        <taxon>Pezizomycotina</taxon>
        <taxon>Orbiliomycetes</taxon>
        <taxon>Orbiliales</taxon>
        <taxon>Orbiliaceae</taxon>
        <taxon>Orbilia</taxon>
    </lineage>
</organism>